<evidence type="ECO:0000313" key="2">
    <source>
        <dbReference type="EnsemblMetazoa" id="GPPI050400-PA"/>
    </source>
</evidence>
<dbReference type="EMBL" id="JXJN01023793">
    <property type="status" value="NOT_ANNOTATED_CDS"/>
    <property type="molecule type" value="Genomic_DNA"/>
</dbReference>
<dbReference type="VEuPathDB" id="VectorBase:GPPI050400"/>
<reference evidence="2" key="2">
    <citation type="submission" date="2020-05" db="UniProtKB">
        <authorList>
            <consortium name="EnsemblMetazoa"/>
        </authorList>
    </citation>
    <scope>IDENTIFICATION</scope>
    <source>
        <strain evidence="2">IAEA</strain>
    </source>
</reference>
<feature type="region of interest" description="Disordered" evidence="1">
    <location>
        <begin position="77"/>
        <end position="101"/>
    </location>
</feature>
<feature type="compositionally biased region" description="Polar residues" evidence="1">
    <location>
        <begin position="90"/>
        <end position="101"/>
    </location>
</feature>
<accession>A0A1B0C0X2</accession>
<dbReference type="EMBL" id="JXJN01026581">
    <property type="status" value="NOT_ANNOTATED_CDS"/>
    <property type="molecule type" value="Genomic_DNA"/>
</dbReference>
<evidence type="ECO:0000313" key="3">
    <source>
        <dbReference type="Proteomes" id="UP000092460"/>
    </source>
</evidence>
<protein>
    <submittedName>
        <fullName evidence="2">Uncharacterized protein</fullName>
    </submittedName>
</protein>
<reference evidence="3" key="1">
    <citation type="submission" date="2015-01" db="EMBL/GenBank/DDBJ databases">
        <authorList>
            <person name="Aksoy S."/>
            <person name="Warren W."/>
            <person name="Wilson R.K."/>
        </authorList>
    </citation>
    <scope>NUCLEOTIDE SEQUENCE [LARGE SCALE GENOMIC DNA]</scope>
    <source>
        <strain evidence="3">IAEA</strain>
    </source>
</reference>
<dbReference type="AlphaFoldDB" id="A0A1B0C0X2"/>
<dbReference type="Proteomes" id="UP000092460">
    <property type="component" value="Unassembled WGS sequence"/>
</dbReference>
<proteinExistence type="predicted"/>
<evidence type="ECO:0000256" key="1">
    <source>
        <dbReference type="SAM" id="MobiDB-lite"/>
    </source>
</evidence>
<dbReference type="VEuPathDB" id="VectorBase:GPPI046230"/>
<keyword evidence="3" id="KW-1185">Reference proteome</keyword>
<dbReference type="EnsemblMetazoa" id="GPPI046230-RA">
    <property type="protein sequence ID" value="GPPI046230-PA"/>
    <property type="gene ID" value="GPPI046230"/>
</dbReference>
<name>A0A1B0C0X2_9MUSC</name>
<organism evidence="2 3">
    <name type="scientific">Glossina palpalis gambiensis</name>
    <dbReference type="NCBI Taxonomy" id="67801"/>
    <lineage>
        <taxon>Eukaryota</taxon>
        <taxon>Metazoa</taxon>
        <taxon>Ecdysozoa</taxon>
        <taxon>Arthropoda</taxon>
        <taxon>Hexapoda</taxon>
        <taxon>Insecta</taxon>
        <taxon>Pterygota</taxon>
        <taxon>Neoptera</taxon>
        <taxon>Endopterygota</taxon>
        <taxon>Diptera</taxon>
        <taxon>Brachycera</taxon>
        <taxon>Muscomorpha</taxon>
        <taxon>Hippoboscoidea</taxon>
        <taxon>Glossinidae</taxon>
        <taxon>Glossina</taxon>
    </lineage>
</organism>
<sequence length="101" mass="11028">MKFSGTATDSEDTTSYSYFTSLAGRLGSIVGDIFAGINDGILSRAEALAAVDMGKHQATHVHSQMPSQIKHDVMYHHHSISGPPQRPLQVINNISRHSIRQ</sequence>
<dbReference type="STRING" id="67801.A0A1B0C0X2"/>
<dbReference type="EnsemblMetazoa" id="GPPI050400-RA">
    <property type="protein sequence ID" value="GPPI050400-PA"/>
    <property type="gene ID" value="GPPI050400"/>
</dbReference>